<dbReference type="PROSITE" id="PS00595">
    <property type="entry name" value="AA_TRANSFER_CLASS_5"/>
    <property type="match status" value="1"/>
</dbReference>
<dbReference type="AlphaFoldDB" id="A0A2R7Y9M8"/>
<dbReference type="Proteomes" id="UP000244066">
    <property type="component" value="Unassembled WGS sequence"/>
</dbReference>
<evidence type="ECO:0000313" key="11">
    <source>
        <dbReference type="Proteomes" id="UP000244066"/>
    </source>
</evidence>
<evidence type="ECO:0000256" key="3">
    <source>
        <dbReference type="ARBA" id="ARBA00012239"/>
    </source>
</evidence>
<dbReference type="CDD" id="cd06453">
    <property type="entry name" value="SufS_like"/>
    <property type="match status" value="1"/>
</dbReference>
<keyword evidence="5 8" id="KW-0663">Pyridoxal phosphate</keyword>
<evidence type="ECO:0000256" key="6">
    <source>
        <dbReference type="ARBA" id="ARBA00050776"/>
    </source>
</evidence>
<evidence type="ECO:0000256" key="4">
    <source>
        <dbReference type="ARBA" id="ARBA00022679"/>
    </source>
</evidence>
<dbReference type="GO" id="GO:0031071">
    <property type="term" value="F:cysteine desulfurase activity"/>
    <property type="evidence" value="ECO:0007669"/>
    <property type="project" value="UniProtKB-UniRule"/>
</dbReference>
<dbReference type="PANTHER" id="PTHR43586:SF8">
    <property type="entry name" value="CYSTEINE DESULFURASE 1, CHLOROPLASTIC"/>
    <property type="match status" value="1"/>
</dbReference>
<feature type="domain" description="Aminotransferase class V" evidence="9">
    <location>
        <begin position="28"/>
        <end position="397"/>
    </location>
</feature>
<evidence type="ECO:0000256" key="2">
    <source>
        <dbReference type="ARBA" id="ARBA00010447"/>
    </source>
</evidence>
<dbReference type="InterPro" id="IPR020578">
    <property type="entry name" value="Aminotrans_V_PyrdxlP_BS"/>
</dbReference>
<name>A0A2R7Y9M8_9ARCH</name>
<comment type="function">
    <text evidence="8">Catalyzes the removal of elemental sulfur and selenium atoms from L-cysteine, L-cystine, L-selenocysteine, and L-selenocystine to produce L-alanine.</text>
</comment>
<keyword evidence="4 8" id="KW-0808">Transferase</keyword>
<dbReference type="GO" id="GO:0006534">
    <property type="term" value="P:cysteine metabolic process"/>
    <property type="evidence" value="ECO:0007669"/>
    <property type="project" value="UniProtKB-UniRule"/>
</dbReference>
<dbReference type="Gene3D" id="3.90.1150.10">
    <property type="entry name" value="Aspartate Aminotransferase, domain 1"/>
    <property type="match status" value="1"/>
</dbReference>
<dbReference type="InterPro" id="IPR015421">
    <property type="entry name" value="PyrdxlP-dep_Trfase_major"/>
</dbReference>
<comment type="similarity">
    <text evidence="2 8">Belongs to the class-V pyridoxal-phosphate-dependent aminotransferase family. Csd subfamily.</text>
</comment>
<reference evidence="10 11" key="1">
    <citation type="submission" date="2017-04" db="EMBL/GenBank/DDBJ databases">
        <title>Draft Aigarchaeota genome from a New Zealand hot spring.</title>
        <authorList>
            <person name="Reysenbach A.-L."/>
            <person name="Donaho J.A."/>
            <person name="Gerhart J."/>
            <person name="Kelley J.F."/>
            <person name="Kouba K."/>
            <person name="Podar M."/>
            <person name="Stott M."/>
        </authorList>
    </citation>
    <scope>NUCLEOTIDE SEQUENCE [LARGE SCALE GENOMIC DNA]</scope>
    <source>
        <strain evidence="10">NZ13_MG1</strain>
    </source>
</reference>
<dbReference type="EMBL" id="NDWU01000002">
    <property type="protein sequence ID" value="PUA34251.1"/>
    <property type="molecule type" value="Genomic_DNA"/>
</dbReference>
<protein>
    <recommendedName>
        <fullName evidence="3 8">Cysteine desulfurase</fullName>
        <ecNumber evidence="3 8">2.8.1.7</ecNumber>
    </recommendedName>
</protein>
<dbReference type="GO" id="GO:0030170">
    <property type="term" value="F:pyridoxal phosphate binding"/>
    <property type="evidence" value="ECO:0007669"/>
    <property type="project" value="UniProtKB-UniRule"/>
</dbReference>
<evidence type="ECO:0000256" key="8">
    <source>
        <dbReference type="RuleBase" id="RU004506"/>
    </source>
</evidence>
<proteinExistence type="inferred from homology"/>
<dbReference type="NCBIfam" id="TIGR01979">
    <property type="entry name" value="sufS"/>
    <property type="match status" value="1"/>
</dbReference>
<dbReference type="InterPro" id="IPR015422">
    <property type="entry name" value="PyrdxlP-dep_Trfase_small"/>
</dbReference>
<dbReference type="Pfam" id="PF00266">
    <property type="entry name" value="Aminotran_5"/>
    <property type="match status" value="1"/>
</dbReference>
<dbReference type="InterPro" id="IPR000192">
    <property type="entry name" value="Aminotrans_V_dom"/>
</dbReference>
<organism evidence="10 11">
    <name type="scientific">Candidatus Terraquivivens tikiterensis</name>
    <dbReference type="NCBI Taxonomy" id="1980982"/>
    <lineage>
        <taxon>Archaea</taxon>
        <taxon>Nitrososphaerota</taxon>
        <taxon>Candidatus Wolframiiraptoraceae</taxon>
        <taxon>Candidatus Terraquivivens</taxon>
    </lineage>
</organism>
<dbReference type="EC" id="2.8.1.7" evidence="3 8"/>
<evidence type="ECO:0000259" key="9">
    <source>
        <dbReference type="Pfam" id="PF00266"/>
    </source>
</evidence>
<evidence type="ECO:0000256" key="5">
    <source>
        <dbReference type="ARBA" id="ARBA00022898"/>
    </source>
</evidence>
<evidence type="ECO:0000256" key="1">
    <source>
        <dbReference type="ARBA" id="ARBA00001933"/>
    </source>
</evidence>
<accession>A0A2R7Y9M8</accession>
<comment type="catalytic activity">
    <reaction evidence="6 8">
        <text>(sulfur carrier)-H + L-cysteine = (sulfur carrier)-SH + L-alanine</text>
        <dbReference type="Rhea" id="RHEA:43892"/>
        <dbReference type="Rhea" id="RHEA-COMP:14737"/>
        <dbReference type="Rhea" id="RHEA-COMP:14739"/>
        <dbReference type="ChEBI" id="CHEBI:29917"/>
        <dbReference type="ChEBI" id="CHEBI:35235"/>
        <dbReference type="ChEBI" id="CHEBI:57972"/>
        <dbReference type="ChEBI" id="CHEBI:64428"/>
        <dbReference type="EC" id="2.8.1.7"/>
    </reaction>
</comment>
<gene>
    <name evidence="10" type="ORF">B9J98_01295</name>
</gene>
<comment type="cofactor">
    <cofactor evidence="1 7">
        <name>pyridoxal 5'-phosphate</name>
        <dbReference type="ChEBI" id="CHEBI:597326"/>
    </cofactor>
</comment>
<evidence type="ECO:0000256" key="7">
    <source>
        <dbReference type="RuleBase" id="RU004504"/>
    </source>
</evidence>
<dbReference type="InterPro" id="IPR010970">
    <property type="entry name" value="Cys_dSase_SufS"/>
</dbReference>
<dbReference type="PANTHER" id="PTHR43586">
    <property type="entry name" value="CYSTEINE DESULFURASE"/>
    <property type="match status" value="1"/>
</dbReference>
<dbReference type="InterPro" id="IPR015424">
    <property type="entry name" value="PyrdxlP-dep_Trfase"/>
</dbReference>
<sequence>MKDVFEFGSRVREDFPLLKRQVRGKPLVYLDSAATAQKPIQVIEAVKNFYEKFNANVHRGVYSIAEEATAAYEEAREKVARFINARSPREIVFTRNATEAINLVMYSWGLSNVRRGDVLLTTEMEHHSNLVPWQNLSKLKGAELKFVGFNEEGFLRLEELDNYKDVRLFAFTFASNVLGTINPVRELVKYAKEAGAVTVVDAAQAVPHMPVDVQQLGCDFMAFSGHKMLGPMGIGVLYGKERLLEEMEPFMVGGEMVKAVDFRGSEWNEIPWKFEAGTPNVEGALGLAAAIDYLERIGMDAVRKHEVKLTEYALDTLIRIDGFTYYGPSSPEQRCGLVSFNLRGIHPHDLAALLDEDGIAIRAGHHCAMPLHSRLGIAASARISFYIYNIPSEVDFLAESLKKIKRVLEA</sequence>
<dbReference type="Gene3D" id="3.40.640.10">
    <property type="entry name" value="Type I PLP-dependent aspartate aminotransferase-like (Major domain)"/>
    <property type="match status" value="1"/>
</dbReference>
<dbReference type="SUPFAM" id="SSF53383">
    <property type="entry name" value="PLP-dependent transferases"/>
    <property type="match status" value="1"/>
</dbReference>
<evidence type="ECO:0000313" key="10">
    <source>
        <dbReference type="EMBL" id="PUA34251.1"/>
    </source>
</evidence>
<comment type="caution">
    <text evidence="10">The sequence shown here is derived from an EMBL/GenBank/DDBJ whole genome shotgun (WGS) entry which is preliminary data.</text>
</comment>